<dbReference type="AlphaFoldDB" id="A0A1V1PCB3"/>
<comment type="caution">
    <text evidence="2">The sequence shown here is derived from an EMBL/GenBank/DDBJ whole genome shotgun (WGS) entry which is preliminary data.</text>
</comment>
<reference evidence="3" key="1">
    <citation type="submission" date="2012-11" db="EMBL/GenBank/DDBJ databases">
        <authorList>
            <person name="Lucero-Rivera Y.E."/>
            <person name="Tovar-Ramirez D."/>
        </authorList>
    </citation>
    <scope>NUCLEOTIDE SEQUENCE [LARGE SCALE GENOMIC DNA]</scope>
    <source>
        <strain evidence="3">Araruama</strain>
    </source>
</reference>
<dbReference type="Proteomes" id="UP000189670">
    <property type="component" value="Unassembled WGS sequence"/>
</dbReference>
<dbReference type="Gene3D" id="3.30.379.10">
    <property type="entry name" value="Chitobiase/beta-hexosaminidase domain 2-like"/>
    <property type="match status" value="1"/>
</dbReference>
<sequence length="237" mass="27456">MWRCNHAKRTGKVFLCSIYLMGLFNLFQSSTFSQPNVYKLIDKKKAFATIDISSKHYDLLLQPATDLQKYIQKSTDIQLPFKNKLTSLKPYPIRIHLTIQESKTKRPYIERLRHEDGFCIDLSSANHIWINGNSALGAEYGVYEFLERFVGIRWLFPGETGEHIPKRQSLIIKSKSIAQIPAFSCRQLSGLSHSTAKQWAHRQRLKGGISFHHNLHTIFPVDTYSQTHPHLYPQKKT</sequence>
<dbReference type="GO" id="GO:0005975">
    <property type="term" value="P:carbohydrate metabolic process"/>
    <property type="evidence" value="ECO:0007669"/>
    <property type="project" value="UniProtKB-ARBA"/>
</dbReference>
<evidence type="ECO:0000313" key="2">
    <source>
        <dbReference type="EMBL" id="ETR72450.1"/>
    </source>
</evidence>
<dbReference type="GO" id="GO:0016787">
    <property type="term" value="F:hydrolase activity"/>
    <property type="evidence" value="ECO:0007669"/>
    <property type="project" value="UniProtKB-KW"/>
</dbReference>
<dbReference type="InterPro" id="IPR029018">
    <property type="entry name" value="Hex-like_dom2"/>
</dbReference>
<name>A0A1V1PCB3_9BACT</name>
<dbReference type="EMBL" id="ATBP01000146">
    <property type="protein sequence ID" value="ETR72450.1"/>
    <property type="molecule type" value="Genomic_DNA"/>
</dbReference>
<evidence type="ECO:0000313" key="3">
    <source>
        <dbReference type="Proteomes" id="UP000189670"/>
    </source>
</evidence>
<evidence type="ECO:0000256" key="1">
    <source>
        <dbReference type="ARBA" id="ARBA00022801"/>
    </source>
</evidence>
<protein>
    <submittedName>
        <fullName evidence="2">Uncharacterized protein</fullName>
    </submittedName>
</protein>
<organism evidence="2 3">
    <name type="scientific">Candidatus Magnetoglobus multicellularis str. Araruama</name>
    <dbReference type="NCBI Taxonomy" id="890399"/>
    <lineage>
        <taxon>Bacteria</taxon>
        <taxon>Pseudomonadati</taxon>
        <taxon>Thermodesulfobacteriota</taxon>
        <taxon>Desulfobacteria</taxon>
        <taxon>Desulfobacterales</taxon>
        <taxon>Desulfobacteraceae</taxon>
        <taxon>Candidatus Magnetoglobus</taxon>
    </lineage>
</organism>
<accession>A0A1V1PCB3</accession>
<dbReference type="SUPFAM" id="SSF55545">
    <property type="entry name" value="beta-N-acetylhexosaminidase-like domain"/>
    <property type="match status" value="1"/>
</dbReference>
<keyword evidence="1" id="KW-0378">Hydrolase</keyword>
<gene>
    <name evidence="2" type="ORF">OMM_01710</name>
</gene>
<proteinExistence type="predicted"/>